<reference evidence="2" key="1">
    <citation type="journal article" date="2014" name="Front. Microbiol.">
        <title>High frequency of phylogenetically diverse reductive dehalogenase-homologous genes in deep subseafloor sedimentary metagenomes.</title>
        <authorList>
            <person name="Kawai M."/>
            <person name="Futagami T."/>
            <person name="Toyoda A."/>
            <person name="Takaki Y."/>
            <person name="Nishi S."/>
            <person name="Hori S."/>
            <person name="Arai W."/>
            <person name="Tsubouchi T."/>
            <person name="Morono Y."/>
            <person name="Uchiyama I."/>
            <person name="Ito T."/>
            <person name="Fujiyama A."/>
            <person name="Inagaki F."/>
            <person name="Takami H."/>
        </authorList>
    </citation>
    <scope>NUCLEOTIDE SEQUENCE</scope>
    <source>
        <strain evidence="2">Expedition CK06-06</strain>
    </source>
</reference>
<accession>X0XLM3</accession>
<evidence type="ECO:0000313" key="2">
    <source>
        <dbReference type="EMBL" id="GAG44070.1"/>
    </source>
</evidence>
<evidence type="ECO:0000256" key="1">
    <source>
        <dbReference type="SAM" id="Coils"/>
    </source>
</evidence>
<dbReference type="AlphaFoldDB" id="X0XLM3"/>
<proteinExistence type="predicted"/>
<protein>
    <submittedName>
        <fullName evidence="2">Uncharacterized protein</fullName>
    </submittedName>
</protein>
<feature type="coiled-coil region" evidence="1">
    <location>
        <begin position="14"/>
        <end position="48"/>
    </location>
</feature>
<dbReference type="EMBL" id="BARS01057943">
    <property type="protein sequence ID" value="GAG44070.1"/>
    <property type="molecule type" value="Genomic_DNA"/>
</dbReference>
<keyword evidence="1" id="KW-0175">Coiled coil</keyword>
<comment type="caution">
    <text evidence="2">The sequence shown here is derived from an EMBL/GenBank/DDBJ whole genome shotgun (WGS) entry which is preliminary data.</text>
</comment>
<name>X0XLM3_9ZZZZ</name>
<gene>
    <name evidence="2" type="ORF">S01H1_84739</name>
</gene>
<feature type="non-terminal residue" evidence="2">
    <location>
        <position position="120"/>
    </location>
</feature>
<organism evidence="2">
    <name type="scientific">marine sediment metagenome</name>
    <dbReference type="NCBI Taxonomy" id="412755"/>
    <lineage>
        <taxon>unclassified sequences</taxon>
        <taxon>metagenomes</taxon>
        <taxon>ecological metagenomes</taxon>
    </lineage>
</organism>
<feature type="non-terminal residue" evidence="2">
    <location>
        <position position="1"/>
    </location>
</feature>
<sequence>LSFRLQQEKQKKMLDNIFNNFEDVLAKNEKLENEIQTQKEMYEQVNNNIKEIILTNKKMDITLAGLSEELITISSHQKNVNKQNIKYNPFLLPKNKEQLKGILVEKTNAFLKLTDTERNI</sequence>